<accession>A0A1R4H0U1</accession>
<protein>
    <submittedName>
        <fullName evidence="1">CRISPR-associated protein, Csy4 family</fullName>
    </submittedName>
</protein>
<dbReference type="RefSeq" id="WP_087145828.1">
    <property type="nucleotide sequence ID" value="NZ_FUKJ01000044.1"/>
</dbReference>
<dbReference type="InterPro" id="IPR013396">
    <property type="entry name" value="CRISPR-assoc_prot_Csy4"/>
</dbReference>
<dbReference type="GO" id="GO:0043571">
    <property type="term" value="P:maintenance of CRISPR repeat elements"/>
    <property type="evidence" value="ECO:0007669"/>
    <property type="project" value="InterPro"/>
</dbReference>
<dbReference type="InterPro" id="IPR042564">
    <property type="entry name" value="CRISPR-Cas6/Csy4_sf"/>
</dbReference>
<dbReference type="EMBL" id="FUKJ01000044">
    <property type="protein sequence ID" value="SJM89863.1"/>
    <property type="molecule type" value="Genomic_DNA"/>
</dbReference>
<evidence type="ECO:0000313" key="2">
    <source>
        <dbReference type="Proteomes" id="UP000195442"/>
    </source>
</evidence>
<keyword evidence="2" id="KW-1185">Reference proteome</keyword>
<dbReference type="Pfam" id="PF09618">
    <property type="entry name" value="Cas_Csy4"/>
    <property type="match status" value="1"/>
</dbReference>
<sequence length="194" mass="21992">MKHYIEITLLPNPDIHLFGLWSKAFQQIHLGLVEMQDDQGRVPIGVSFPEYVTGAKYSVLGGKLRLFAADEATLAKFDAAKWLSRLSDYVHCTSIRPVPEKVLGYAIYQREQPKTNRERLARRYASRHNEDYDAALQHYGDMQPKAITTPFIRLKSLSGGHTFCLWVKKTVVTEAVGNTFSRYGLSSLATVPEF</sequence>
<gene>
    <name evidence="1" type="ORF">CRENPOLYSF2_1380012</name>
</gene>
<dbReference type="AlphaFoldDB" id="A0A1R4H0U1"/>
<name>A0A1R4H0U1_9GAMM</name>
<dbReference type="OrthoDB" id="259831at2"/>
<dbReference type="GO" id="GO:0004519">
    <property type="term" value="F:endonuclease activity"/>
    <property type="evidence" value="ECO:0007669"/>
    <property type="project" value="InterPro"/>
</dbReference>
<dbReference type="NCBIfam" id="TIGR02563">
    <property type="entry name" value="cas_Csy4"/>
    <property type="match status" value="1"/>
</dbReference>
<dbReference type="CDD" id="cd09739">
    <property type="entry name" value="Cas6_I-F"/>
    <property type="match status" value="1"/>
</dbReference>
<dbReference type="Proteomes" id="UP000195442">
    <property type="component" value="Unassembled WGS sequence"/>
</dbReference>
<evidence type="ECO:0000313" key="1">
    <source>
        <dbReference type="EMBL" id="SJM89863.1"/>
    </source>
</evidence>
<organism evidence="1 2">
    <name type="scientific">Crenothrix polyspora</name>
    <dbReference type="NCBI Taxonomy" id="360316"/>
    <lineage>
        <taxon>Bacteria</taxon>
        <taxon>Pseudomonadati</taxon>
        <taxon>Pseudomonadota</taxon>
        <taxon>Gammaproteobacteria</taxon>
        <taxon>Methylococcales</taxon>
        <taxon>Crenotrichaceae</taxon>
        <taxon>Crenothrix</taxon>
    </lineage>
</organism>
<proteinExistence type="predicted"/>
<dbReference type="Gene3D" id="3.30.70.2540">
    <property type="entry name" value="CRISPR-associated endoribonuclease Cas6/Csy4"/>
    <property type="match status" value="1"/>
</dbReference>
<reference evidence="2" key="1">
    <citation type="submission" date="2017-02" db="EMBL/GenBank/DDBJ databases">
        <authorList>
            <person name="Daims H."/>
        </authorList>
    </citation>
    <scope>NUCLEOTIDE SEQUENCE [LARGE SCALE GENOMIC DNA]</scope>
</reference>